<dbReference type="EMBL" id="CAUJNA010001558">
    <property type="protein sequence ID" value="CAJ1387722.1"/>
    <property type="molecule type" value="Genomic_DNA"/>
</dbReference>
<evidence type="ECO:0000313" key="1">
    <source>
        <dbReference type="EMBL" id="CAJ1387722.1"/>
    </source>
</evidence>
<name>A0AA36IHU2_9DINO</name>
<proteinExistence type="predicted"/>
<comment type="caution">
    <text evidence="1">The sequence shown here is derived from an EMBL/GenBank/DDBJ whole genome shotgun (WGS) entry which is preliminary data.</text>
</comment>
<dbReference type="AlphaFoldDB" id="A0AA36IHU2"/>
<evidence type="ECO:0000313" key="2">
    <source>
        <dbReference type="Proteomes" id="UP001178507"/>
    </source>
</evidence>
<sequence>MASLLESEAALRARAAEHGLTSDEINGLISQGLTTLSRVAFAVTTPGVNPDDGALRRLLNAAEPDRVNLGSLACVRRLVFEAQTMAIHQVRSNLENTEGSQKPELVPAERASRIREQARRLNGYNDCVMYPAPNKFTTRSSEVARDKPPKDLVVDAKMNLKVTSGQRDDRSGPKLEHPWSLDARGEITCDPPKQANVGAFPANLAKDRAETMRRRLADSARKAVWYSSKKGGDEDTVRAVYDASREELRACLTRRFGVSQNSVGEDGRPVKKALSVLIDLGECHLCSLALENTPQRKQALMSSITDLLDKGKVLVRLNLDGFWFFCACDAAGLQANPMMLMLHLGSSSQIRKALAYTCRNTQGV</sequence>
<dbReference type="Proteomes" id="UP001178507">
    <property type="component" value="Unassembled WGS sequence"/>
</dbReference>
<keyword evidence="2" id="KW-1185">Reference proteome</keyword>
<gene>
    <name evidence="1" type="ORF">EVOR1521_LOCUS13733</name>
</gene>
<protein>
    <submittedName>
        <fullName evidence="1">Uncharacterized protein</fullName>
    </submittedName>
</protein>
<accession>A0AA36IHU2</accession>
<reference evidence="1" key="1">
    <citation type="submission" date="2023-08" db="EMBL/GenBank/DDBJ databases">
        <authorList>
            <person name="Chen Y."/>
            <person name="Shah S."/>
            <person name="Dougan E. K."/>
            <person name="Thang M."/>
            <person name="Chan C."/>
        </authorList>
    </citation>
    <scope>NUCLEOTIDE SEQUENCE</scope>
</reference>
<organism evidence="1 2">
    <name type="scientific">Effrenium voratum</name>
    <dbReference type="NCBI Taxonomy" id="2562239"/>
    <lineage>
        <taxon>Eukaryota</taxon>
        <taxon>Sar</taxon>
        <taxon>Alveolata</taxon>
        <taxon>Dinophyceae</taxon>
        <taxon>Suessiales</taxon>
        <taxon>Symbiodiniaceae</taxon>
        <taxon>Effrenium</taxon>
    </lineage>
</organism>